<organism evidence="1 2">
    <name type="scientific">Smallanthus sonchifolius</name>
    <dbReference type="NCBI Taxonomy" id="185202"/>
    <lineage>
        <taxon>Eukaryota</taxon>
        <taxon>Viridiplantae</taxon>
        <taxon>Streptophyta</taxon>
        <taxon>Embryophyta</taxon>
        <taxon>Tracheophyta</taxon>
        <taxon>Spermatophyta</taxon>
        <taxon>Magnoliopsida</taxon>
        <taxon>eudicotyledons</taxon>
        <taxon>Gunneridae</taxon>
        <taxon>Pentapetalae</taxon>
        <taxon>asterids</taxon>
        <taxon>campanulids</taxon>
        <taxon>Asterales</taxon>
        <taxon>Asteraceae</taxon>
        <taxon>Asteroideae</taxon>
        <taxon>Heliantheae alliance</taxon>
        <taxon>Millerieae</taxon>
        <taxon>Smallanthus</taxon>
    </lineage>
</organism>
<accession>A0ACB9GMI5</accession>
<reference evidence="1 2" key="2">
    <citation type="journal article" date="2022" name="Mol. Ecol. Resour.">
        <title>The genomes of chicory, endive, great burdock and yacon provide insights into Asteraceae paleo-polyploidization history and plant inulin production.</title>
        <authorList>
            <person name="Fan W."/>
            <person name="Wang S."/>
            <person name="Wang H."/>
            <person name="Wang A."/>
            <person name="Jiang F."/>
            <person name="Liu H."/>
            <person name="Zhao H."/>
            <person name="Xu D."/>
            <person name="Zhang Y."/>
        </authorList>
    </citation>
    <scope>NUCLEOTIDE SEQUENCE [LARGE SCALE GENOMIC DNA]</scope>
    <source>
        <strain evidence="2">cv. Yunnan</strain>
        <tissue evidence="1">Leaves</tissue>
    </source>
</reference>
<dbReference type="Proteomes" id="UP001056120">
    <property type="component" value="Linkage Group LG14"/>
</dbReference>
<name>A0ACB9GMI5_9ASTR</name>
<evidence type="ECO:0000313" key="2">
    <source>
        <dbReference type="Proteomes" id="UP001056120"/>
    </source>
</evidence>
<evidence type="ECO:0000313" key="1">
    <source>
        <dbReference type="EMBL" id="KAI3783942.1"/>
    </source>
</evidence>
<keyword evidence="2" id="KW-1185">Reference proteome</keyword>
<reference evidence="2" key="1">
    <citation type="journal article" date="2022" name="Mol. Ecol. Resour.">
        <title>The genomes of chicory, endive, great burdock and yacon provide insights into Asteraceae palaeo-polyploidization history and plant inulin production.</title>
        <authorList>
            <person name="Fan W."/>
            <person name="Wang S."/>
            <person name="Wang H."/>
            <person name="Wang A."/>
            <person name="Jiang F."/>
            <person name="Liu H."/>
            <person name="Zhao H."/>
            <person name="Xu D."/>
            <person name="Zhang Y."/>
        </authorList>
    </citation>
    <scope>NUCLEOTIDE SEQUENCE [LARGE SCALE GENOMIC DNA]</scope>
    <source>
        <strain evidence="2">cv. Yunnan</strain>
    </source>
</reference>
<comment type="caution">
    <text evidence="1">The sequence shown here is derived from an EMBL/GenBank/DDBJ whole genome shotgun (WGS) entry which is preliminary data.</text>
</comment>
<dbReference type="EMBL" id="CM042031">
    <property type="protein sequence ID" value="KAI3783942.1"/>
    <property type="molecule type" value="Genomic_DNA"/>
</dbReference>
<protein>
    <submittedName>
        <fullName evidence="1">Uncharacterized protein</fullName>
    </submittedName>
</protein>
<gene>
    <name evidence="1" type="ORF">L1987_43033</name>
</gene>
<proteinExistence type="predicted"/>
<sequence length="553" mass="63014">MGKGGDCFDRFKGIGFNRGNFQVRRSQPNLKLFDDFDAYKSTCPCTKETTTNISIEITFFSMEFNLLSSLFLFTTPLFLLFVARKYFTSAKNLPPGPQPWPIIGNMHQMAKNPHLVAANFAKKYGPLISLRLGTRLLVVASSPEAAMEVLKTQDRHLSGRSIPDALQQSFIDYYFVWARDCNEHWKSCRTLCRVELFSAKAIENQSNLRNEKLAHMLDFLNNTQGNVVKIEELIFTTLINTLSNILFSKDFLDLKDDESAHRLKFGLLKILENSVTPNVSDFFPIIGGLDLQGLRKDSLNHLDELSSFSEAIVKERRARIAKKVVVEDHEKDFLDRLLENNFTTAQINILVLELFIAGTDTVVTTIEWAMAELLKNKEIMCKVHEELTSEFNSNSIMKSDLSKLTYFNACIKETLRLHPVVPVLIPRRALEACEVMNYTIPQNAQVWVNVWAICHDPKVWEDPNTFKPERFLGSNIDFTGHDFEFIPFGGGRRMCPGLPSGVKSLQTMLASLVLGYDWSLPNGEDPTKLDMTEKFGVTLQKEKPLELIFTRRK</sequence>